<name>A0ABU9VXB5_9CLOT</name>
<comment type="caution">
    <text evidence="3">The sequence shown here is derived from an EMBL/GenBank/DDBJ whole genome shotgun (WGS) entry which is preliminary data.</text>
</comment>
<proteinExistence type="inferred from homology"/>
<dbReference type="EC" id="3.1.1.103" evidence="3"/>
<accession>A0ABU9VXB5</accession>
<comment type="similarity">
    <text evidence="1">Belongs to the beta-lactamase family.</text>
</comment>
<dbReference type="InterPro" id="IPR051478">
    <property type="entry name" value="Beta-lactamase-like_AB/R"/>
</dbReference>
<dbReference type="Proteomes" id="UP001407405">
    <property type="component" value="Unassembled WGS sequence"/>
</dbReference>
<dbReference type="GO" id="GO:0016787">
    <property type="term" value="F:hydrolase activity"/>
    <property type="evidence" value="ECO:0007669"/>
    <property type="project" value="UniProtKB-KW"/>
</dbReference>
<dbReference type="PANTHER" id="PTHR22935:SF95">
    <property type="entry name" value="BETA-LACTAMASE-LIKE 1-RELATED"/>
    <property type="match status" value="1"/>
</dbReference>
<dbReference type="Pfam" id="PF00144">
    <property type="entry name" value="Beta-lactamase"/>
    <property type="match status" value="1"/>
</dbReference>
<dbReference type="PANTHER" id="PTHR22935">
    <property type="entry name" value="PENICILLIN-BINDING PROTEIN"/>
    <property type="match status" value="1"/>
</dbReference>
<dbReference type="RefSeq" id="WP_343186354.1">
    <property type="nucleotide sequence ID" value="NZ_JBCITM010000011.1"/>
</dbReference>
<feature type="domain" description="Beta-lactamase-related" evidence="2">
    <location>
        <begin position="12"/>
        <end position="332"/>
    </location>
</feature>
<keyword evidence="3" id="KW-0378">Hydrolase</keyword>
<dbReference type="InterPro" id="IPR001466">
    <property type="entry name" value="Beta-lactam-related"/>
</dbReference>
<dbReference type="SUPFAM" id="SSF56601">
    <property type="entry name" value="beta-lactamase/transpeptidase-like"/>
    <property type="match status" value="1"/>
</dbReference>
<dbReference type="EMBL" id="JBCITM010000011">
    <property type="protein sequence ID" value="MEN1761036.1"/>
    <property type="molecule type" value="Genomic_DNA"/>
</dbReference>
<dbReference type="InterPro" id="IPR012338">
    <property type="entry name" value="Beta-lactam/transpept-like"/>
</dbReference>
<gene>
    <name evidence="3" type="ORF">AAIG11_11150</name>
</gene>
<protein>
    <submittedName>
        <fullName evidence="3">Serine hydrolase domain-containing protein</fullName>
        <ecNumber evidence="3">3.1.1.103</ecNumber>
    </submittedName>
</protein>
<evidence type="ECO:0000256" key="1">
    <source>
        <dbReference type="ARBA" id="ARBA00038473"/>
    </source>
</evidence>
<organism evidence="3 4">
    <name type="scientific">Anoxynatronum sibiricum</name>
    <dbReference type="NCBI Taxonomy" id="210623"/>
    <lineage>
        <taxon>Bacteria</taxon>
        <taxon>Bacillati</taxon>
        <taxon>Bacillota</taxon>
        <taxon>Clostridia</taxon>
        <taxon>Eubacteriales</taxon>
        <taxon>Clostridiaceae</taxon>
        <taxon>Anoxynatronum</taxon>
    </lineage>
</organism>
<reference evidence="3 4" key="1">
    <citation type="submission" date="2024-04" db="EMBL/GenBank/DDBJ databases">
        <title>Genome sequencing and metabolic network reconstruction of aminoacids and betaine degradation by Anoxynatronum sibiricum.</title>
        <authorList>
            <person name="Detkova E.N."/>
            <person name="Boltjanskaja Y.V."/>
            <person name="Mardanov A.V."/>
            <person name="Kevbrin V."/>
        </authorList>
    </citation>
    <scope>NUCLEOTIDE SEQUENCE [LARGE SCALE GENOMIC DNA]</scope>
    <source>
        <strain evidence="3 4">Z-7981</strain>
    </source>
</reference>
<sequence>MKAMQDNIIKEIDHLIKDQMYYRDIPGLSIGIVLNHELKLQKGYGWADHACNKEMSADAIFHMASISKLFTATAVMQFVEQRVLDLDEPFIRYLPDFKPEQPMVKEITLKQLLSHTSGMPDCDDYEWELARDDEAALHEYVMSQTDISLLSRPGERFNYSNIAYEILGDIVSYQSGISFDDYCKQYILNPLEMKSSHFIMKLVDQQRLVSPHIKDGDNKIRVSPVFPYNRAHGPSSTLYSTVEELSRFACSMMTLWQNKPSPVLKCSTFMTMMTPQAKIKEAEQIGLGWFISQYDQQTFYGHEGNDIGFRTTFAMIPSKGLAIIVLANLQTASTRKIMRGIYDIIS</sequence>
<dbReference type="Gene3D" id="3.40.710.10">
    <property type="entry name" value="DD-peptidase/beta-lactamase superfamily"/>
    <property type="match status" value="1"/>
</dbReference>
<evidence type="ECO:0000259" key="2">
    <source>
        <dbReference type="Pfam" id="PF00144"/>
    </source>
</evidence>
<evidence type="ECO:0000313" key="4">
    <source>
        <dbReference type="Proteomes" id="UP001407405"/>
    </source>
</evidence>
<keyword evidence="4" id="KW-1185">Reference proteome</keyword>
<evidence type="ECO:0000313" key="3">
    <source>
        <dbReference type="EMBL" id="MEN1761036.1"/>
    </source>
</evidence>